<comment type="caution">
    <text evidence="1">The sequence shown here is derived from an EMBL/GenBank/DDBJ whole genome shotgun (WGS) entry which is preliminary data.</text>
</comment>
<accession>A0ABT2W2R1</accession>
<proteinExistence type="predicted"/>
<dbReference type="PROSITE" id="PS51257">
    <property type="entry name" value="PROKAR_LIPOPROTEIN"/>
    <property type="match status" value="1"/>
</dbReference>
<dbReference type="RefSeq" id="WP_263001698.1">
    <property type="nucleotide sequence ID" value="NZ_JAOTEM010000001.1"/>
</dbReference>
<protein>
    <recommendedName>
        <fullName evidence="3">Glycine zipper family protein</fullName>
    </recommendedName>
</protein>
<sequence>MKNPLYILLSFFLLTSCVSQKKQSLMQNILTLKNSYCQPPESYDYEYNLPSKNSDSILYANRDLKPYFKDQSILILNALSSLDEAKAIVDLKKNPSPNSQLEILTLKSQIDGKVNIALTELSSVTAEFDCEGERVEQMARYVDNLNQSRNNKLIIASIVTGAVSSVVGGIASNNSWKDGSQIAGGVLGAGFGLATLSPRGRKTEFYHHRNILRDIWTENLKDKNFPPFIWYMYTEKKFSPVAGKSMLENIKSRWLQYQFDDKKELADQSVIFSDGGKYYSEELHNRVQMLNQMQSITRTINQSINYLLLDLDRMLYKN</sequence>
<dbReference type="Proteomes" id="UP001208649">
    <property type="component" value="Unassembled WGS sequence"/>
</dbReference>
<name>A0ABT2W2R1_9FLAO</name>
<organism evidence="1 2">
    <name type="scientific">Chryseobacterium edaphi</name>
    <dbReference type="NCBI Taxonomy" id="2976532"/>
    <lineage>
        <taxon>Bacteria</taxon>
        <taxon>Pseudomonadati</taxon>
        <taxon>Bacteroidota</taxon>
        <taxon>Flavobacteriia</taxon>
        <taxon>Flavobacteriales</taxon>
        <taxon>Weeksellaceae</taxon>
        <taxon>Chryseobacterium group</taxon>
        <taxon>Chryseobacterium</taxon>
    </lineage>
</organism>
<keyword evidence="2" id="KW-1185">Reference proteome</keyword>
<evidence type="ECO:0008006" key="3">
    <source>
        <dbReference type="Google" id="ProtNLM"/>
    </source>
</evidence>
<dbReference type="EMBL" id="JAOTEM010000001">
    <property type="protein sequence ID" value="MCU7616244.1"/>
    <property type="molecule type" value="Genomic_DNA"/>
</dbReference>
<evidence type="ECO:0000313" key="2">
    <source>
        <dbReference type="Proteomes" id="UP001208649"/>
    </source>
</evidence>
<reference evidence="2" key="1">
    <citation type="submission" date="2023-07" db="EMBL/GenBank/DDBJ databases">
        <title>Chryseobacterium sp. strain PBS4-4 Genome sequencing and assembly.</title>
        <authorList>
            <person name="Jung Y."/>
        </authorList>
    </citation>
    <scope>NUCLEOTIDE SEQUENCE [LARGE SCALE GENOMIC DNA]</scope>
    <source>
        <strain evidence="2">PBS4-4</strain>
    </source>
</reference>
<gene>
    <name evidence="1" type="ORF">NZ698_03475</name>
</gene>
<evidence type="ECO:0000313" key="1">
    <source>
        <dbReference type="EMBL" id="MCU7616244.1"/>
    </source>
</evidence>